<evidence type="ECO:0000313" key="1">
    <source>
        <dbReference type="EMBL" id="CAG8573751.1"/>
    </source>
</evidence>
<proteinExistence type="predicted"/>
<feature type="non-terminal residue" evidence="1">
    <location>
        <position position="1"/>
    </location>
</feature>
<gene>
    <name evidence="1" type="ORF">SPELUC_LOCUS6093</name>
</gene>
<evidence type="ECO:0000313" key="2">
    <source>
        <dbReference type="Proteomes" id="UP000789366"/>
    </source>
</evidence>
<organism evidence="1 2">
    <name type="scientific">Cetraspora pellucida</name>
    <dbReference type="NCBI Taxonomy" id="1433469"/>
    <lineage>
        <taxon>Eukaryota</taxon>
        <taxon>Fungi</taxon>
        <taxon>Fungi incertae sedis</taxon>
        <taxon>Mucoromycota</taxon>
        <taxon>Glomeromycotina</taxon>
        <taxon>Glomeromycetes</taxon>
        <taxon>Diversisporales</taxon>
        <taxon>Gigasporaceae</taxon>
        <taxon>Cetraspora</taxon>
    </lineage>
</organism>
<accession>A0ACA9MC67</accession>
<dbReference type="Proteomes" id="UP000789366">
    <property type="component" value="Unassembled WGS sequence"/>
</dbReference>
<dbReference type="EMBL" id="CAJVPW010006833">
    <property type="protein sequence ID" value="CAG8573751.1"/>
    <property type="molecule type" value="Genomic_DNA"/>
</dbReference>
<keyword evidence="2" id="KW-1185">Reference proteome</keyword>
<comment type="caution">
    <text evidence="1">The sequence shown here is derived from an EMBL/GenBank/DDBJ whole genome shotgun (WGS) entry which is preliminary data.</text>
</comment>
<name>A0ACA9MC67_9GLOM</name>
<reference evidence="1" key="1">
    <citation type="submission" date="2021-06" db="EMBL/GenBank/DDBJ databases">
        <authorList>
            <person name="Kallberg Y."/>
            <person name="Tangrot J."/>
            <person name="Rosling A."/>
        </authorList>
    </citation>
    <scope>NUCLEOTIDE SEQUENCE</scope>
    <source>
        <strain evidence="1">28 12/20/2015</strain>
    </source>
</reference>
<sequence>KATTSHDWSENMTKHGDLGSTRKFSDYLCNINDKMNTIKIDERIFNFKSLERYRNHAEALELLKKLASHVKPIMQKHNWKVGILEEFFPQDQRLLGININRGEKICIRLRPHYDESRFIDFNDLIGTLLHELTHNKYGPHDAAFYKQLDELHDEYDELLINGKVGEGFYGSSYKVGQGVLHNDTPAMARQKALKAAELRKIMTHGGIKLGGVGWEHHGVPMRELTAVAAERRQNDMIWCGSERIGDSSGISNSGNDVAKTQYGGSSSAVRIPADKIPGINNRSWSCPKCTFENKPLALQCEICLNIKPDTKQQSQDFLPIEFLSPQWDCPRCTYRNEGDVIMCTACDYLKN</sequence>
<protein>
    <submittedName>
        <fullName evidence="1">9718_t:CDS:1</fullName>
    </submittedName>
</protein>